<dbReference type="Proteomes" id="UP001221142">
    <property type="component" value="Unassembled WGS sequence"/>
</dbReference>
<name>A0AAD7BFM1_9AGAR</name>
<gene>
    <name evidence="1" type="ORF">FB45DRAFT_930411</name>
</gene>
<evidence type="ECO:0000313" key="1">
    <source>
        <dbReference type="EMBL" id="KAJ7619308.1"/>
    </source>
</evidence>
<reference evidence="1" key="1">
    <citation type="submission" date="2023-03" db="EMBL/GenBank/DDBJ databases">
        <title>Massive genome expansion in bonnet fungi (Mycena s.s.) driven by repeated elements and novel gene families across ecological guilds.</title>
        <authorList>
            <consortium name="Lawrence Berkeley National Laboratory"/>
            <person name="Harder C.B."/>
            <person name="Miyauchi S."/>
            <person name="Viragh M."/>
            <person name="Kuo A."/>
            <person name="Thoen E."/>
            <person name="Andreopoulos B."/>
            <person name="Lu D."/>
            <person name="Skrede I."/>
            <person name="Drula E."/>
            <person name="Henrissat B."/>
            <person name="Morin E."/>
            <person name="Kohler A."/>
            <person name="Barry K."/>
            <person name="LaButti K."/>
            <person name="Morin E."/>
            <person name="Salamov A."/>
            <person name="Lipzen A."/>
            <person name="Mereny Z."/>
            <person name="Hegedus B."/>
            <person name="Baldrian P."/>
            <person name="Stursova M."/>
            <person name="Weitz H."/>
            <person name="Taylor A."/>
            <person name="Grigoriev I.V."/>
            <person name="Nagy L.G."/>
            <person name="Martin F."/>
            <person name="Kauserud H."/>
        </authorList>
    </citation>
    <scope>NUCLEOTIDE SEQUENCE</scope>
    <source>
        <strain evidence="1">9284</strain>
    </source>
</reference>
<keyword evidence="2" id="KW-1185">Reference proteome</keyword>
<evidence type="ECO:0008006" key="3">
    <source>
        <dbReference type="Google" id="ProtNLM"/>
    </source>
</evidence>
<dbReference type="AlphaFoldDB" id="A0AAD7BFM1"/>
<dbReference type="InterPro" id="IPR032675">
    <property type="entry name" value="LRR_dom_sf"/>
</dbReference>
<protein>
    <recommendedName>
        <fullName evidence="3">F-box domain-containing protein</fullName>
    </recommendedName>
</protein>
<organism evidence="1 2">
    <name type="scientific">Roridomyces roridus</name>
    <dbReference type="NCBI Taxonomy" id="1738132"/>
    <lineage>
        <taxon>Eukaryota</taxon>
        <taxon>Fungi</taxon>
        <taxon>Dikarya</taxon>
        <taxon>Basidiomycota</taxon>
        <taxon>Agaricomycotina</taxon>
        <taxon>Agaricomycetes</taxon>
        <taxon>Agaricomycetidae</taxon>
        <taxon>Agaricales</taxon>
        <taxon>Marasmiineae</taxon>
        <taxon>Mycenaceae</taxon>
        <taxon>Roridomyces</taxon>
    </lineage>
</organism>
<accession>A0AAD7BFM1</accession>
<dbReference type="EMBL" id="JARKIF010000018">
    <property type="protein sequence ID" value="KAJ7619308.1"/>
    <property type="molecule type" value="Genomic_DNA"/>
</dbReference>
<dbReference type="Gene3D" id="3.80.10.10">
    <property type="entry name" value="Ribonuclease Inhibitor"/>
    <property type="match status" value="1"/>
</dbReference>
<sequence length="429" mass="48364">MAGLYIHICRIKDLSLTTMAEATIHHLPYEILSQIFLASLPLGASHPAQLPAASSLDQHLQRLAQNSHFDAGLVVRLQPIVQLEHNIAALRWRSRNTTFYSVPPAVIHTLNECSSRWYNMHFVLNMHDMCQLDPKDGLPRLQRLGLEECQGWDELELPLQTFSNAPALRHLYLGVNFSLDYIELPWLQVLRVDTPGWLDRWQYLGILENLPNIEGVHMQILPMLDVMHSSPQLIQSNIRVLALSLPSGESESYIDTLDFLTCPALESLTISSSPRKVPFLAGSLTEFISRSSPPLRELKIENPYASDAIEDLVQCLVALPTLEVLSVKALALTTARDILRRMSDDSQSAPTFLPRLQRLDISVAPLPADFEWNFDEVLPMLHYRWNVQPQGDISRLQVFKLTGAASWRPNPVLAQLEVLVDEGMVVEIG</sequence>
<comment type="caution">
    <text evidence="1">The sequence shown here is derived from an EMBL/GenBank/DDBJ whole genome shotgun (WGS) entry which is preliminary data.</text>
</comment>
<dbReference type="SUPFAM" id="SSF52047">
    <property type="entry name" value="RNI-like"/>
    <property type="match status" value="1"/>
</dbReference>
<proteinExistence type="predicted"/>
<evidence type="ECO:0000313" key="2">
    <source>
        <dbReference type="Proteomes" id="UP001221142"/>
    </source>
</evidence>